<dbReference type="Pfam" id="PF00026">
    <property type="entry name" value="Asp"/>
    <property type="match status" value="1"/>
</dbReference>
<keyword evidence="3" id="KW-0472">Membrane</keyword>
<evidence type="ECO:0000256" key="1">
    <source>
        <dbReference type="ARBA" id="ARBA00022614"/>
    </source>
</evidence>
<feature type="domain" description="Peptidase A1" evidence="5">
    <location>
        <begin position="78"/>
        <end position="111"/>
    </location>
</feature>
<keyword evidence="3" id="KW-0812">Transmembrane</keyword>
<keyword evidence="2" id="KW-0677">Repeat</keyword>
<dbReference type="InterPro" id="IPR013210">
    <property type="entry name" value="LRR_N_plant-typ"/>
</dbReference>
<sequence>MGSFLRKQPSFLLILLILHLGAREASALSSDDEAHLAFKKAVTTSDGIFLNWREQDVYPCNWKVVRCHSHTKRVIYLSNLWVPSANCYFSVACFFHSHYKSGQSSTYQKNGLCLKTFPNRAIICVVSLQQFGYQSILLHGCTEIFPLFFFLLFTLQLVAYLVLYVEI</sequence>
<evidence type="ECO:0000259" key="6">
    <source>
        <dbReference type="Pfam" id="PF08263"/>
    </source>
</evidence>
<dbReference type="KEGG" id="dosa:Os10g0428200"/>
<organism evidence="7 8">
    <name type="scientific">Oryza sativa subsp. japonica</name>
    <name type="common">Rice</name>
    <dbReference type="NCBI Taxonomy" id="39947"/>
    <lineage>
        <taxon>Eukaryota</taxon>
        <taxon>Viridiplantae</taxon>
        <taxon>Streptophyta</taxon>
        <taxon>Embryophyta</taxon>
        <taxon>Tracheophyta</taxon>
        <taxon>Spermatophyta</taxon>
        <taxon>Magnoliopsida</taxon>
        <taxon>Liliopsida</taxon>
        <taxon>Poales</taxon>
        <taxon>Poaceae</taxon>
        <taxon>BOP clade</taxon>
        <taxon>Oryzoideae</taxon>
        <taxon>Oryzeae</taxon>
        <taxon>Oryzinae</taxon>
        <taxon>Oryza</taxon>
        <taxon>Oryza sativa</taxon>
    </lineage>
</organism>
<keyword evidence="3" id="KW-1133">Transmembrane helix</keyword>
<evidence type="ECO:0000256" key="2">
    <source>
        <dbReference type="ARBA" id="ARBA00022737"/>
    </source>
</evidence>
<dbReference type="InterPro" id="IPR021109">
    <property type="entry name" value="Peptidase_aspartic_dom_sf"/>
</dbReference>
<feature type="transmembrane region" description="Helical" evidence="3">
    <location>
        <begin position="144"/>
        <end position="165"/>
    </location>
</feature>
<dbReference type="AlphaFoldDB" id="C7J811"/>
<gene>
    <name evidence="7" type="ordered locus">Os10g0428200</name>
</gene>
<evidence type="ECO:0000259" key="5">
    <source>
        <dbReference type="Pfam" id="PF00026"/>
    </source>
</evidence>
<evidence type="ECO:0000313" key="8">
    <source>
        <dbReference type="Proteomes" id="UP000000763"/>
    </source>
</evidence>
<dbReference type="InterPro" id="IPR033121">
    <property type="entry name" value="PEPTIDASE_A1"/>
</dbReference>
<reference evidence="8" key="2">
    <citation type="journal article" date="2008" name="Nucleic Acids Res.">
        <title>The rice annotation project database (RAP-DB): 2008 update.</title>
        <authorList>
            <consortium name="The rice annotation project (RAP)"/>
        </authorList>
    </citation>
    <scope>GENOME REANNOTATION</scope>
    <source>
        <strain evidence="8">cv. Nipponbare</strain>
    </source>
</reference>
<accession>C7J811</accession>
<feature type="domain" description="Leucine-rich repeat-containing N-terminal plant-type" evidence="6">
    <location>
        <begin position="30"/>
        <end position="67"/>
    </location>
</feature>
<dbReference type="SUPFAM" id="SSF50630">
    <property type="entry name" value="Acid proteases"/>
    <property type="match status" value="1"/>
</dbReference>
<proteinExistence type="predicted"/>
<feature type="chain" id="PRO_5024374440" evidence="4">
    <location>
        <begin position="28"/>
        <end position="167"/>
    </location>
</feature>
<keyword evidence="1" id="KW-0433">Leucine-rich repeat</keyword>
<evidence type="ECO:0000313" key="7">
    <source>
        <dbReference type="EMBL" id="BAH94893.1"/>
    </source>
</evidence>
<dbReference type="Pfam" id="PF08263">
    <property type="entry name" value="LRRNT_2"/>
    <property type="match status" value="1"/>
</dbReference>
<dbReference type="EMBL" id="AP008216">
    <property type="protein sequence ID" value="BAH94893.1"/>
    <property type="molecule type" value="Genomic_DNA"/>
</dbReference>
<dbReference type="Proteomes" id="UP000000763">
    <property type="component" value="Chromosome 10"/>
</dbReference>
<evidence type="ECO:0000256" key="4">
    <source>
        <dbReference type="SAM" id="SignalP"/>
    </source>
</evidence>
<evidence type="ECO:0000256" key="3">
    <source>
        <dbReference type="SAM" id="Phobius"/>
    </source>
</evidence>
<reference evidence="7 8" key="1">
    <citation type="journal article" date="2005" name="Nature">
        <title>The map-based sequence of the rice genome.</title>
        <authorList>
            <consortium name="International rice genome sequencing project (IRGSP)"/>
            <person name="Matsumoto T."/>
            <person name="Wu J."/>
            <person name="Kanamori H."/>
            <person name="Katayose Y."/>
            <person name="Fujisawa M."/>
            <person name="Namiki N."/>
            <person name="Mizuno H."/>
            <person name="Yamamoto K."/>
            <person name="Antonio B.A."/>
            <person name="Baba T."/>
            <person name="Sakata K."/>
            <person name="Nagamura Y."/>
            <person name="Aoki H."/>
            <person name="Arikawa K."/>
            <person name="Arita K."/>
            <person name="Bito T."/>
            <person name="Chiden Y."/>
            <person name="Fujitsuka N."/>
            <person name="Fukunaka R."/>
            <person name="Hamada M."/>
            <person name="Harada C."/>
            <person name="Hayashi A."/>
            <person name="Hijishita S."/>
            <person name="Honda M."/>
            <person name="Hosokawa S."/>
            <person name="Ichikawa Y."/>
            <person name="Idonuma A."/>
            <person name="Iijima M."/>
            <person name="Ikeda M."/>
            <person name="Ikeno M."/>
            <person name="Ito K."/>
            <person name="Ito S."/>
            <person name="Ito T."/>
            <person name="Ito Y."/>
            <person name="Ito Y."/>
            <person name="Iwabuchi A."/>
            <person name="Kamiya K."/>
            <person name="Karasawa W."/>
            <person name="Kurita K."/>
            <person name="Katagiri S."/>
            <person name="Kikuta A."/>
            <person name="Kobayashi H."/>
            <person name="Kobayashi N."/>
            <person name="Machita K."/>
            <person name="Maehara T."/>
            <person name="Masukawa M."/>
            <person name="Mizubayashi T."/>
            <person name="Mukai Y."/>
            <person name="Nagasaki H."/>
            <person name="Nagata Y."/>
            <person name="Naito S."/>
            <person name="Nakashima M."/>
            <person name="Nakama Y."/>
            <person name="Nakamichi Y."/>
            <person name="Nakamura M."/>
            <person name="Meguro A."/>
            <person name="Negishi M."/>
            <person name="Ohta I."/>
            <person name="Ohta T."/>
            <person name="Okamoto M."/>
            <person name="Ono N."/>
            <person name="Saji S."/>
            <person name="Sakaguchi M."/>
            <person name="Sakai K."/>
            <person name="Shibata M."/>
            <person name="Shimokawa T."/>
            <person name="Song J."/>
            <person name="Takazaki Y."/>
            <person name="Terasawa K."/>
            <person name="Tsugane M."/>
            <person name="Tsuji K."/>
            <person name="Ueda S."/>
            <person name="Waki K."/>
            <person name="Yamagata H."/>
            <person name="Yamamoto M."/>
            <person name="Yamamoto S."/>
            <person name="Yamane H."/>
            <person name="Yoshiki S."/>
            <person name="Yoshihara R."/>
            <person name="Yukawa K."/>
            <person name="Zhong H."/>
            <person name="Yano M."/>
            <person name="Yuan Q."/>
            <person name="Ouyang S."/>
            <person name="Liu J."/>
            <person name="Jones K.M."/>
            <person name="Gansberger K."/>
            <person name="Moffat K."/>
            <person name="Hill J."/>
            <person name="Bera J."/>
            <person name="Fadrosh D."/>
            <person name="Jin S."/>
            <person name="Johri S."/>
            <person name="Kim M."/>
            <person name="Overton L."/>
            <person name="Reardon M."/>
            <person name="Tsitrin T."/>
            <person name="Vuong H."/>
            <person name="Weaver B."/>
            <person name="Ciecko A."/>
            <person name="Tallon L."/>
            <person name="Jackson J."/>
            <person name="Pai G."/>
            <person name="Aken S.V."/>
            <person name="Utterback T."/>
            <person name="Reidmuller S."/>
            <person name="Feldblyum T."/>
            <person name="Hsiao J."/>
            <person name="Zismann V."/>
            <person name="Iobst S."/>
            <person name="de Vazeille A.R."/>
            <person name="Buell C.R."/>
            <person name="Ying K."/>
            <person name="Li Y."/>
            <person name="Lu T."/>
            <person name="Huang Y."/>
            <person name="Zhao Q."/>
            <person name="Feng Q."/>
            <person name="Zhang L."/>
            <person name="Zhu J."/>
            <person name="Weng Q."/>
            <person name="Mu J."/>
            <person name="Lu Y."/>
            <person name="Fan D."/>
            <person name="Liu Y."/>
            <person name="Guan J."/>
            <person name="Zhang Y."/>
            <person name="Yu S."/>
            <person name="Liu X."/>
            <person name="Zhang Y."/>
            <person name="Hong G."/>
            <person name="Han B."/>
            <person name="Choisne N."/>
            <person name="Demange N."/>
            <person name="Orjeda G."/>
            <person name="Samain S."/>
            <person name="Cattolico L."/>
            <person name="Pelletier E."/>
            <person name="Couloux A."/>
            <person name="Segurens B."/>
            <person name="Wincker P."/>
            <person name="D'Hont A."/>
            <person name="Scarpelli C."/>
            <person name="Weissenbach J."/>
            <person name="Salanoubat M."/>
            <person name="Quetier F."/>
            <person name="Yu Y."/>
            <person name="Kim H.R."/>
            <person name="Rambo T."/>
            <person name="Currie J."/>
            <person name="Collura K."/>
            <person name="Luo M."/>
            <person name="Yang T."/>
            <person name="Ammiraju J.S.S."/>
            <person name="Engler F."/>
            <person name="Soderlund C."/>
            <person name="Wing R.A."/>
            <person name="Palmer L.E."/>
            <person name="de la Bastide M."/>
            <person name="Spiegel L."/>
            <person name="Nascimento L."/>
            <person name="Zutavern T."/>
            <person name="O'Shaughnessy A."/>
            <person name="Dike S."/>
            <person name="Dedhia N."/>
            <person name="Preston R."/>
            <person name="Balija V."/>
            <person name="McCombie W.R."/>
            <person name="Chow T."/>
            <person name="Chen H."/>
            <person name="Chung M."/>
            <person name="Chen C."/>
            <person name="Shaw J."/>
            <person name="Wu H."/>
            <person name="Hsiao K."/>
            <person name="Chao Y."/>
            <person name="Chu M."/>
            <person name="Cheng C."/>
            <person name="Hour A."/>
            <person name="Lee P."/>
            <person name="Lin S."/>
            <person name="Lin Y."/>
            <person name="Liou J."/>
            <person name="Liu S."/>
            <person name="Hsing Y."/>
            <person name="Raghuvanshi S."/>
            <person name="Mohanty A."/>
            <person name="Bharti A.K."/>
            <person name="Gaur A."/>
            <person name="Gupta V."/>
            <person name="Kumar D."/>
            <person name="Ravi V."/>
            <person name="Vij S."/>
            <person name="Kapur A."/>
            <person name="Khurana P."/>
            <person name="Khurana P."/>
            <person name="Khurana J.P."/>
            <person name="Tyagi A.K."/>
            <person name="Gaikwad K."/>
            <person name="Singh A."/>
            <person name="Dalal V."/>
            <person name="Srivastava S."/>
            <person name="Dixit A."/>
            <person name="Pal A.K."/>
            <person name="Ghazi I.A."/>
            <person name="Yadav M."/>
            <person name="Pandit A."/>
            <person name="Bhargava A."/>
            <person name="Sureshbabu K."/>
            <person name="Batra K."/>
            <person name="Sharma T.R."/>
            <person name="Mohapatra T."/>
            <person name="Singh N.K."/>
            <person name="Messing J."/>
            <person name="Nelson A.B."/>
            <person name="Fuks G."/>
            <person name="Kavchok S."/>
            <person name="Keizer G."/>
            <person name="Linton E."/>
            <person name="Llaca V."/>
            <person name="Song R."/>
            <person name="Tanyolac B."/>
            <person name="Young S."/>
            <person name="Ho-Il K."/>
            <person name="Hahn J.H."/>
            <person name="Sangsakoo G."/>
            <person name="Vanavichit A."/>
            <person name="de Mattos Luiz.A.T."/>
            <person name="Zimmer P.D."/>
            <person name="Malone G."/>
            <person name="Dellagostin O."/>
            <person name="de Oliveira A.C."/>
            <person name="Bevan M."/>
            <person name="Bancroft I."/>
            <person name="Minx P."/>
            <person name="Cordum H."/>
            <person name="Wilson R."/>
            <person name="Cheng Z."/>
            <person name="Jin W."/>
            <person name="Jiang J."/>
            <person name="Leong S.A."/>
            <person name="Iwama H."/>
            <person name="Gojobori T."/>
            <person name="Itoh T."/>
            <person name="Niimura Y."/>
            <person name="Fujii Y."/>
            <person name="Habara T."/>
            <person name="Sakai H."/>
            <person name="Sato Y."/>
            <person name="Wilson G."/>
            <person name="Kumar K."/>
            <person name="McCouch S."/>
            <person name="Juretic N."/>
            <person name="Hoen D."/>
            <person name="Wright S."/>
            <person name="Bruskiewich R."/>
            <person name="Bureau T."/>
            <person name="Miyao A."/>
            <person name="Hirochika H."/>
            <person name="Nishikawa T."/>
            <person name="Kadowaki K."/>
            <person name="Sugiura M."/>
            <person name="Burr B."/>
            <person name="Sasaki T."/>
        </authorList>
    </citation>
    <scope>NUCLEOTIDE SEQUENCE [LARGE SCALE GENOMIC DNA]</scope>
    <source>
        <strain evidence="8">cv. Nipponbare</strain>
    </source>
</reference>
<name>C7J811_ORYSJ</name>
<protein>
    <submittedName>
        <fullName evidence="7">Os10g0428200 protein</fullName>
    </submittedName>
</protein>
<feature type="signal peptide" evidence="4">
    <location>
        <begin position="1"/>
        <end position="27"/>
    </location>
</feature>
<keyword evidence="4" id="KW-0732">Signal</keyword>
<dbReference type="Gene3D" id="2.40.70.10">
    <property type="entry name" value="Acid Proteases"/>
    <property type="match status" value="1"/>
</dbReference>